<dbReference type="Proteomes" id="UP001154312">
    <property type="component" value="Unassembled WGS sequence"/>
</dbReference>
<dbReference type="GO" id="GO:0009435">
    <property type="term" value="P:NAD+ biosynthetic process"/>
    <property type="evidence" value="ECO:0007669"/>
    <property type="project" value="InterPro"/>
</dbReference>
<evidence type="ECO:0000313" key="3">
    <source>
        <dbReference type="Proteomes" id="UP001154312"/>
    </source>
</evidence>
<comment type="caution">
    <text evidence="2">The sequence shown here is derived from an EMBL/GenBank/DDBJ whole genome shotgun (WGS) entry which is preliminary data.</text>
</comment>
<name>A0A9X4H775_9FIRM</name>
<dbReference type="InterPro" id="IPR013785">
    <property type="entry name" value="Aldolase_TIM"/>
</dbReference>
<dbReference type="EMBL" id="JAKOAV010000044">
    <property type="protein sequence ID" value="MDF9409812.1"/>
    <property type="molecule type" value="Genomic_DNA"/>
</dbReference>
<evidence type="ECO:0000313" key="2">
    <source>
        <dbReference type="EMBL" id="MDF9409812.1"/>
    </source>
</evidence>
<keyword evidence="3" id="KW-1185">Reference proteome</keyword>
<dbReference type="SUPFAM" id="SSF51690">
    <property type="entry name" value="Nicotinate/Quinolinate PRTase C-terminal domain-like"/>
    <property type="match status" value="1"/>
</dbReference>
<dbReference type="Gene3D" id="3.20.20.70">
    <property type="entry name" value="Aldolase class I"/>
    <property type="match status" value="1"/>
</dbReference>
<sequence length="116" mass="12931">MPRLAFYFSRCPVKRLRGKYYTCEKKFLVEVETIDDALLLCQTGVDGLQFDKISPVELKKAVELIRAKNNRITILAAGGINENNAELYAQTGVDGLVASSIYFGKPVDMGTNIVQR</sequence>
<reference evidence="2" key="1">
    <citation type="submission" date="2022-02" db="EMBL/GenBank/DDBJ databases">
        <authorList>
            <person name="Leng L."/>
        </authorList>
    </citation>
    <scope>NUCLEOTIDE SEQUENCE</scope>
    <source>
        <strain evidence="2">JI</strain>
    </source>
</reference>
<accession>A0A9X4H775</accession>
<gene>
    <name evidence="2" type="ORF">L7E55_15895</name>
</gene>
<dbReference type="AlphaFoldDB" id="A0A9X4H775"/>
<evidence type="ECO:0000259" key="1">
    <source>
        <dbReference type="Pfam" id="PF01729"/>
    </source>
</evidence>
<dbReference type="GO" id="GO:0004514">
    <property type="term" value="F:nicotinate-nucleotide diphosphorylase (carboxylating) activity"/>
    <property type="evidence" value="ECO:0007669"/>
    <property type="project" value="InterPro"/>
</dbReference>
<organism evidence="2 3">
    <name type="scientific">Pelotomaculum isophthalicicum JI</name>
    <dbReference type="NCBI Taxonomy" id="947010"/>
    <lineage>
        <taxon>Bacteria</taxon>
        <taxon>Bacillati</taxon>
        <taxon>Bacillota</taxon>
        <taxon>Clostridia</taxon>
        <taxon>Eubacteriales</taxon>
        <taxon>Desulfotomaculaceae</taxon>
        <taxon>Pelotomaculum</taxon>
    </lineage>
</organism>
<feature type="domain" description="Quinolinate phosphoribosyl transferase C-terminal" evidence="1">
    <location>
        <begin position="22"/>
        <end position="109"/>
    </location>
</feature>
<protein>
    <recommendedName>
        <fullName evidence="1">Quinolinate phosphoribosyl transferase C-terminal domain-containing protein</fullName>
    </recommendedName>
</protein>
<dbReference type="RefSeq" id="WP_277445328.1">
    <property type="nucleotide sequence ID" value="NZ_JAKOAV010000044.1"/>
</dbReference>
<proteinExistence type="predicted"/>
<dbReference type="InterPro" id="IPR036068">
    <property type="entry name" value="Nicotinate_pribotase-like_C"/>
</dbReference>
<dbReference type="Pfam" id="PF01729">
    <property type="entry name" value="QRPTase_C"/>
    <property type="match status" value="1"/>
</dbReference>
<dbReference type="InterPro" id="IPR002638">
    <property type="entry name" value="Quinolinate_PRibosylTrfase_C"/>
</dbReference>